<reference evidence="10 11" key="1">
    <citation type="submission" date="2018-12" db="EMBL/GenBank/DDBJ databases">
        <title>Draft genome sequence of Haloarcula hispinica strain 18.1, an halophilic archaeon isolated from Chott El Jerid of Southern Tunisia.</title>
        <authorList>
            <person name="Najjari A."/>
            <person name="Ben Dhia O."/>
            <person name="Ferjani R."/>
            <person name="Mahjoubi M."/>
            <person name="Sghaier H."/>
            <person name="Elshahed M."/>
            <person name="Ouzari H.I."/>
            <person name="Cherid A."/>
            <person name="Youssef N."/>
        </authorList>
    </citation>
    <scope>NUCLEOTIDE SEQUENCE [LARGE SCALE GENOMIC DNA]</scope>
    <source>
        <strain evidence="10 11">18.1</strain>
    </source>
</reference>
<dbReference type="InterPro" id="IPR038731">
    <property type="entry name" value="RgtA/B/C-like"/>
</dbReference>
<evidence type="ECO:0000256" key="3">
    <source>
        <dbReference type="ARBA" id="ARBA00022676"/>
    </source>
</evidence>
<dbReference type="GO" id="GO:0008610">
    <property type="term" value="P:lipid biosynthetic process"/>
    <property type="evidence" value="ECO:0007669"/>
    <property type="project" value="UniProtKB-ARBA"/>
</dbReference>
<sequence length="468" mass="52091">MKLDRYLLNQFLLLTIPAAVISPFIFSAPLGIQEHAAVEVAGFFQSLSIIKDGFASYTYLSIFESSSGLHLHSLISSLFLFAGVSEAGRLVALIAGSGSSVLLYIFIKDWFSTKTGILAGSLVWIHPLFIRFSSRWYPESLGILMTLAVMHAVIKDIDEEGRRYYFLAICLLSLAITNHLWEASIALPAAVAYYQAKKIRRSATIIGTTIVVIIIVELIKSYQPSVTSHFQTRSVFYHPEVLLTPNWVFHWAWGGNLFPTDIFSASIIWTIPVAITLIILLTIWGWKNQDDRAVTIIAWFISGLLVMILLPVGWRGHVYYAWGLLVPSALAAAIIITEFLSSKLKVHQTQAVALAILLLSSGIAGSTLYPENPAHIYDDGPLSSEKVTQAGHELRKLPNKDTARIAFRGQLKNDTGRMRIIQSRILMHARINIEAITPAQSEKIIIDEQDICDYKVYISDDDLIVSNC</sequence>
<dbReference type="GO" id="GO:0010041">
    <property type="term" value="P:response to iron(III) ion"/>
    <property type="evidence" value="ECO:0007669"/>
    <property type="project" value="TreeGrafter"/>
</dbReference>
<protein>
    <recommendedName>
        <fullName evidence="9">Glycosyltransferase RgtA/B/C/D-like domain-containing protein</fullName>
    </recommendedName>
</protein>
<evidence type="ECO:0000256" key="7">
    <source>
        <dbReference type="ARBA" id="ARBA00023136"/>
    </source>
</evidence>
<comment type="subcellular location">
    <subcellularLocation>
        <location evidence="1">Cell membrane</location>
        <topology evidence="1">Multi-pass membrane protein</topology>
    </subcellularLocation>
</comment>
<keyword evidence="6 8" id="KW-1133">Transmembrane helix</keyword>
<dbReference type="PANTHER" id="PTHR33908:SF3">
    <property type="entry name" value="UNDECAPRENYL PHOSPHATE-ALPHA-4-AMINO-4-DEOXY-L-ARABINOSE ARABINOSYL TRANSFERASE"/>
    <property type="match status" value="1"/>
</dbReference>
<keyword evidence="5 8" id="KW-0812">Transmembrane</keyword>
<name>A0A482T4N8_HALHI</name>
<keyword evidence="2" id="KW-1003">Cell membrane</keyword>
<organism evidence="10 11">
    <name type="scientific">Haloarcula hispanica</name>
    <dbReference type="NCBI Taxonomy" id="51589"/>
    <lineage>
        <taxon>Archaea</taxon>
        <taxon>Methanobacteriati</taxon>
        <taxon>Methanobacteriota</taxon>
        <taxon>Stenosarchaea group</taxon>
        <taxon>Halobacteria</taxon>
        <taxon>Halobacteriales</taxon>
        <taxon>Haloarculaceae</taxon>
        <taxon>Haloarcula</taxon>
    </lineage>
</organism>
<gene>
    <name evidence="10" type="ORF">ELS20_07645</name>
</gene>
<dbReference type="Pfam" id="PF13231">
    <property type="entry name" value="PMT_2"/>
    <property type="match status" value="1"/>
</dbReference>
<feature type="domain" description="Glycosyltransferase RgtA/B/C/D-like" evidence="9">
    <location>
        <begin position="80"/>
        <end position="216"/>
    </location>
</feature>
<dbReference type="EMBL" id="RZIG01000002">
    <property type="protein sequence ID" value="RYJ09890.1"/>
    <property type="molecule type" value="Genomic_DNA"/>
</dbReference>
<evidence type="ECO:0000256" key="2">
    <source>
        <dbReference type="ARBA" id="ARBA00022475"/>
    </source>
</evidence>
<feature type="transmembrane region" description="Helical" evidence="8">
    <location>
        <begin position="320"/>
        <end position="340"/>
    </location>
</feature>
<evidence type="ECO:0000256" key="4">
    <source>
        <dbReference type="ARBA" id="ARBA00022679"/>
    </source>
</evidence>
<evidence type="ECO:0000259" key="9">
    <source>
        <dbReference type="Pfam" id="PF13231"/>
    </source>
</evidence>
<accession>A0A482T4N8</accession>
<keyword evidence="3" id="KW-0328">Glycosyltransferase</keyword>
<proteinExistence type="predicted"/>
<dbReference type="PANTHER" id="PTHR33908">
    <property type="entry name" value="MANNOSYLTRANSFERASE YKCB-RELATED"/>
    <property type="match status" value="1"/>
</dbReference>
<dbReference type="Proteomes" id="UP000293535">
    <property type="component" value="Unassembled WGS sequence"/>
</dbReference>
<evidence type="ECO:0000256" key="1">
    <source>
        <dbReference type="ARBA" id="ARBA00004651"/>
    </source>
</evidence>
<evidence type="ECO:0000256" key="5">
    <source>
        <dbReference type="ARBA" id="ARBA00022692"/>
    </source>
</evidence>
<feature type="transmembrane region" description="Helical" evidence="8">
    <location>
        <begin position="293"/>
        <end position="314"/>
    </location>
</feature>
<evidence type="ECO:0000256" key="6">
    <source>
        <dbReference type="ARBA" id="ARBA00022989"/>
    </source>
</evidence>
<evidence type="ECO:0000313" key="11">
    <source>
        <dbReference type="Proteomes" id="UP000293535"/>
    </source>
</evidence>
<feature type="transmembrane region" description="Helical" evidence="8">
    <location>
        <begin position="166"/>
        <end position="191"/>
    </location>
</feature>
<dbReference type="GO" id="GO:0005886">
    <property type="term" value="C:plasma membrane"/>
    <property type="evidence" value="ECO:0007669"/>
    <property type="project" value="UniProtKB-SubCell"/>
</dbReference>
<keyword evidence="4" id="KW-0808">Transferase</keyword>
<dbReference type="GO" id="GO:0016763">
    <property type="term" value="F:pentosyltransferase activity"/>
    <property type="evidence" value="ECO:0007669"/>
    <property type="project" value="TreeGrafter"/>
</dbReference>
<keyword evidence="7 8" id="KW-0472">Membrane</keyword>
<evidence type="ECO:0000256" key="8">
    <source>
        <dbReference type="SAM" id="Phobius"/>
    </source>
</evidence>
<feature type="transmembrane region" description="Helical" evidence="8">
    <location>
        <begin position="203"/>
        <end position="222"/>
    </location>
</feature>
<evidence type="ECO:0000313" key="10">
    <source>
        <dbReference type="EMBL" id="RYJ09890.1"/>
    </source>
</evidence>
<dbReference type="InterPro" id="IPR050297">
    <property type="entry name" value="LipidA_mod_glycosyltrf_83"/>
</dbReference>
<feature type="transmembrane region" description="Helical" evidence="8">
    <location>
        <begin position="136"/>
        <end position="154"/>
    </location>
</feature>
<comment type="caution">
    <text evidence="10">The sequence shown here is derived from an EMBL/GenBank/DDBJ whole genome shotgun (WGS) entry which is preliminary data.</text>
</comment>
<dbReference type="AlphaFoldDB" id="A0A482T4N8"/>
<feature type="transmembrane region" description="Helical" evidence="8">
    <location>
        <begin position="262"/>
        <end position="286"/>
    </location>
</feature>
<feature type="transmembrane region" description="Helical" evidence="8">
    <location>
        <begin position="7"/>
        <end position="26"/>
    </location>
</feature>
<feature type="transmembrane region" description="Helical" evidence="8">
    <location>
        <begin position="87"/>
        <end position="107"/>
    </location>
</feature>